<dbReference type="SMART" id="SM00829">
    <property type="entry name" value="PKS_ER"/>
    <property type="match status" value="1"/>
</dbReference>
<dbReference type="FunFam" id="3.40.50.720:FF:000209">
    <property type="entry name" value="Polyketide synthase Pks12"/>
    <property type="match status" value="1"/>
</dbReference>
<dbReference type="GO" id="GO:0044550">
    <property type="term" value="P:secondary metabolite biosynthetic process"/>
    <property type="evidence" value="ECO:0007669"/>
    <property type="project" value="TreeGrafter"/>
</dbReference>
<dbReference type="SUPFAM" id="SSF51735">
    <property type="entry name" value="NAD(P)-binding Rossmann-fold domains"/>
    <property type="match status" value="2"/>
</dbReference>
<dbReference type="Pfam" id="PF13602">
    <property type="entry name" value="ADH_zinc_N_2"/>
    <property type="match status" value="1"/>
</dbReference>
<dbReference type="Pfam" id="PF23297">
    <property type="entry name" value="ACP_SdgA_C"/>
    <property type="match status" value="1"/>
</dbReference>
<dbReference type="PROSITE" id="PS00012">
    <property type="entry name" value="PHOSPHOPANTETHEINE"/>
    <property type="match status" value="1"/>
</dbReference>
<dbReference type="InterPro" id="IPR016035">
    <property type="entry name" value="Acyl_Trfase/lysoPLipase"/>
</dbReference>
<dbReference type="InterPro" id="IPR013154">
    <property type="entry name" value="ADH-like_N"/>
</dbReference>
<evidence type="ECO:0000256" key="8">
    <source>
        <dbReference type="PROSITE-ProRule" id="PRU01363"/>
    </source>
</evidence>
<dbReference type="SUPFAM" id="SSF53901">
    <property type="entry name" value="Thiolase-like"/>
    <property type="match status" value="1"/>
</dbReference>
<dbReference type="PANTHER" id="PTHR43775">
    <property type="entry name" value="FATTY ACID SYNTHASE"/>
    <property type="match status" value="1"/>
</dbReference>
<dbReference type="InterPro" id="IPR011032">
    <property type="entry name" value="GroES-like_sf"/>
</dbReference>
<keyword evidence="1" id="KW-0596">Phosphopantetheine</keyword>
<name>A0A5N6UH70_ASPTM</name>
<evidence type="ECO:0000313" key="13">
    <source>
        <dbReference type="Proteomes" id="UP000326950"/>
    </source>
</evidence>
<dbReference type="GO" id="GO:1901336">
    <property type="term" value="P:lactone biosynthetic process"/>
    <property type="evidence" value="ECO:0007669"/>
    <property type="project" value="UniProtKB-ARBA"/>
</dbReference>
<dbReference type="Pfam" id="PF08242">
    <property type="entry name" value="Methyltransf_12"/>
    <property type="match status" value="1"/>
</dbReference>
<dbReference type="Pfam" id="PF02801">
    <property type="entry name" value="Ketoacyl-synt_C"/>
    <property type="match status" value="1"/>
</dbReference>
<dbReference type="Pfam" id="PF08240">
    <property type="entry name" value="ADH_N"/>
    <property type="match status" value="1"/>
</dbReference>
<reference evidence="12 13" key="1">
    <citation type="submission" date="2019-04" db="EMBL/GenBank/DDBJ databases">
        <title>Friends and foes A comparative genomics study of 23 Aspergillus species from section Flavi.</title>
        <authorList>
            <consortium name="DOE Joint Genome Institute"/>
            <person name="Kjaerbolling I."/>
            <person name="Vesth T."/>
            <person name="Frisvad J.C."/>
            <person name="Nybo J.L."/>
            <person name="Theobald S."/>
            <person name="Kildgaard S."/>
            <person name="Isbrandt T."/>
            <person name="Kuo A."/>
            <person name="Sato A."/>
            <person name="Lyhne E.K."/>
            <person name="Kogle M.E."/>
            <person name="Wiebenga A."/>
            <person name="Kun R.S."/>
            <person name="Lubbers R.J."/>
            <person name="Makela M.R."/>
            <person name="Barry K."/>
            <person name="Chovatia M."/>
            <person name="Clum A."/>
            <person name="Daum C."/>
            <person name="Haridas S."/>
            <person name="He G."/>
            <person name="LaButti K."/>
            <person name="Lipzen A."/>
            <person name="Mondo S."/>
            <person name="Riley R."/>
            <person name="Salamov A."/>
            <person name="Simmons B.A."/>
            <person name="Magnuson J.K."/>
            <person name="Henrissat B."/>
            <person name="Mortensen U.H."/>
            <person name="Larsen T.O."/>
            <person name="Devries R.P."/>
            <person name="Grigoriev I.V."/>
            <person name="Machida M."/>
            <person name="Baker S.E."/>
            <person name="Andersen M.R."/>
        </authorList>
    </citation>
    <scope>NUCLEOTIDE SEQUENCE [LARGE SCALE GENOMIC DNA]</scope>
    <source>
        <strain evidence="12 13">CBS 117626</strain>
    </source>
</reference>
<dbReference type="InterPro" id="IPR029063">
    <property type="entry name" value="SAM-dependent_MTases_sf"/>
</dbReference>
<sequence length="2544" mass="280308">MPTMSTRSEKGLPPLAIVGISLKFPGDAVTPDDFWKMLLEGRTAASEFPPDRLNIDALYHPDRERLDHLSLKGGNFMKGDLGAFDAGFFTINATEAEAMDPQQRLILEASYRALESAGITMAEASGSKTCVFTGSFSHDYNILQVKDPMTIPKWHATGTSMNMLSNRVSWFFNLQGPSATVDTACSSSLMAIDLACQSIWSGNSSMGLAIGSNTILALEMSLCLDNLGLLSKDGRSYSFDQRGNGYARGEGVGVLVIRPLEEAIRHGDTIRAVIRSSSSNQDGRTPGIMQPSGTMQEKLIRDTYKRGGLDLATTRYFEAHGTGSVKSSVGHLEGASGVAGVIKVVLALEKGIIPPNAGLEKLNHRIDDEFLHIKVPQAPVPWPVDGLRRASVSSFGFGGSNIHIVLDDALNYLQSNGLQGNHNTTAHLNTMCVESHDTIGTLETTPDEAKLLVWSAADENGISRIQDKWRSFFSLLHVPDKEKKAYLRNLAYTLANRRSHHQWRTFATVECSDDWSAIADKFARPCRSISSPNMAFVFTGQGAQWYAMGRELINGYSVFRDSVQAANRYLQTLGCQWDLLEELQKPEESSNVNKTEYSQPLCTVLQVGLVDLLSHFKITPKAVVGHSAGEIAAAYCASAIDRQSAWKIAFYRGKWSSQLEKSSYVKGAMLAVALSTKDVEPYFEKVASECEILRLTVACINSPKSVTISGEEMQIDMLKSALSAENIFCRRLKVKVAYHSFQMHEIAAQYQSAIGELETGNEHKIPIEMVSSVTGTWVKPEELRAPNYWVQNMVSPVKFSDALFTLCSHTETPRRKLDRSHRRAFPIHHLVELGPHSALQAPIKENLNSSIRQSVAYHSLLVRGVPATDTVMTAAGYLHAAGYSIDLDAVNNLENLEEKGLLKSLPGLPEYPFNHNKSYWHESQISRNHRIPKIGKNDLLGSPDPNWNPLEPRWRNIIKLSEMPWVRDHQINGTILYPAAGMVVMAVEAAKQLAIAGRQISSFNIKDVTLHAAIPIQEQNESVETAFHMRPVKELTSAASHWYEFALYMNTDSSWVSNCTGTIQVAYYPEKPDPVDCGHLERDLVSQQIKAYLQASKECNSPAEVQALYSHLRACGYEYGEAFQGITALSVNPSDCTCVTGEVRNRPSASHETIHPTSLDALIQTALWPTTGCGAEIIPTAVPTHIASIALSADGLHTTKDIFKVHTRVEPSGNSDICANITAFDDQLGKAIVAVDGLRCTAVNELAIAETYNSIDDKLCHRLEWKPDIRLLRNNDIGQICRQPRVDTSTLEEFFIEVDFLLLARLLEALDVLAERSLSPSKLHVKKYLEWAAAQKRQLSDGRLFFSSEPWKSRFHDTEYIQALDSRLYGSNPQGKFLVSFSRNLTKFLCEELDPLEFIFTCGLIDDHYYDALDRSSSSRRIAAYLELLAHSNPQMRILEIGAGTGSATRIFLRTLGRGQDDSQTSRYAHWEYTDISRSFFGEAASQFAAEGDRMSFNTLDIELDPEQQGFECGTYDMVVASLVIHATSDLTKTLTHVRKLLKPGGKLIMNEMTNPQRSAYVFGFLEGWWLGCESYHSLGPCVDERQWHELLSQTGFSGCDLVFPDVENATCQENAFIIATASQDTREASRGHHIQFVHDPTDSLQAELARLLEVGCRELTGSTIECVSLEEMGSSDDILRVFLLEYSKPVLCDMREEVYTRLQVLLLSTKTTLWVTEGGGKGFERPHLHLIEGLFRVLSEEDGSRDRYILSLEREQTEGRPHHRLVLDLISHILSPVSSVVDSEYTEHQGVLQVGRIVNHQPLNNAISIQTKPQQAILRPFGCETQLRLDASSSSMTNGFRFIEAEWADRPLAADEVELEVSYVGVNFRDVLIALGQLNIGSIGLECSGTITRVGTASRKFKAGDKVVGFLPNCYSTHLRFRETDPVVHVPQGISLTAAASVPANFITAYMGLKELARIQPGESVLVHSGAGGTGQAAIQIAKHFGAQVYTTVGSKSKKEFLMQTYGIPESHIYSSRSTLFSKMILQQTAGKGVDIIFNSLSGESLIKSWECIAPYGRFVEIGKKDILSNSKLPMIQFAKNTTFISLDLGTWARDRPADCVSALADILALLVEGTFQPPSPIATYGVGEMEKAFRLMQGGKHHGKLVIEMRRDDPVMTILKPKPNSFCDPNATYVVSGGLGGLGQNAVNWLVSRGARYLLLLSRSGGDSPDGRKLLDQLHSQGVEVLAPACNVSDAQSLRNALDTCQLHMPPIKGCIQGAMVLHDVSFSDMSYAAWQTAVTPKVQGSWNLHELLPKGMDFFILLSSINGLIGSRGQANYGAGNTFQDALAHYRVCIGEHATSLDLGLFTFAGAVAKDPKLREMMRTNSVLDPVTEAQFHALLDSYCNPDVARDLGLSCQTTIGIHPVVMERGAGRAYWLEKPLFGLLQLAQAPQVDQHGQTRGVNIAAALQSATSLAEATTLTVEALILKLCRVLSLSESDIDVNKALHEYGVDSLVAVELRSWFSKEMQADVAVFDIMGRATVTSLAQLAAGRSKLEKGWSA</sequence>
<dbReference type="InterPro" id="IPR001227">
    <property type="entry name" value="Ac_transferase_dom_sf"/>
</dbReference>
<keyword evidence="3" id="KW-0808">Transferase</keyword>
<evidence type="ECO:0000259" key="9">
    <source>
        <dbReference type="PROSITE" id="PS50075"/>
    </source>
</evidence>
<evidence type="ECO:0000256" key="6">
    <source>
        <dbReference type="ARBA" id="ARBA00023268"/>
    </source>
</evidence>
<dbReference type="InterPro" id="IPR013217">
    <property type="entry name" value="Methyltransf_12"/>
</dbReference>
<dbReference type="Pfam" id="PF00698">
    <property type="entry name" value="Acyl_transf_1"/>
    <property type="match status" value="1"/>
</dbReference>
<keyword evidence="2" id="KW-0597">Phosphoprotein</keyword>
<dbReference type="Pfam" id="PF08659">
    <property type="entry name" value="KR"/>
    <property type="match status" value="1"/>
</dbReference>
<dbReference type="PROSITE" id="PS50075">
    <property type="entry name" value="CARRIER"/>
    <property type="match status" value="1"/>
</dbReference>
<feature type="active site" description="Proton acceptor; for dehydratase activity" evidence="8">
    <location>
        <position position="969"/>
    </location>
</feature>
<evidence type="ECO:0000256" key="3">
    <source>
        <dbReference type="ARBA" id="ARBA00022679"/>
    </source>
</evidence>
<dbReference type="InterPro" id="IPR013968">
    <property type="entry name" value="PKS_KR"/>
</dbReference>
<evidence type="ECO:0000259" key="11">
    <source>
        <dbReference type="PROSITE" id="PS52019"/>
    </source>
</evidence>
<dbReference type="SMART" id="SM00823">
    <property type="entry name" value="PKS_PP"/>
    <property type="match status" value="1"/>
</dbReference>
<dbReference type="GO" id="GO:0031177">
    <property type="term" value="F:phosphopantetheine binding"/>
    <property type="evidence" value="ECO:0007669"/>
    <property type="project" value="InterPro"/>
</dbReference>
<dbReference type="Gene3D" id="3.40.50.150">
    <property type="entry name" value="Vaccinia Virus protein VP39"/>
    <property type="match status" value="1"/>
</dbReference>
<dbReference type="CDD" id="cd00833">
    <property type="entry name" value="PKS"/>
    <property type="match status" value="1"/>
</dbReference>
<dbReference type="GO" id="GO:0004312">
    <property type="term" value="F:fatty acid synthase activity"/>
    <property type="evidence" value="ECO:0007669"/>
    <property type="project" value="TreeGrafter"/>
</dbReference>
<dbReference type="SMART" id="SM00825">
    <property type="entry name" value="PKS_KS"/>
    <property type="match status" value="1"/>
</dbReference>
<dbReference type="InterPro" id="IPR009081">
    <property type="entry name" value="PP-bd_ACP"/>
</dbReference>
<dbReference type="InterPro" id="IPR018201">
    <property type="entry name" value="Ketoacyl_synth_AS"/>
</dbReference>
<dbReference type="Proteomes" id="UP000326950">
    <property type="component" value="Unassembled WGS sequence"/>
</dbReference>
<dbReference type="InterPro" id="IPR020843">
    <property type="entry name" value="ER"/>
</dbReference>
<evidence type="ECO:0000256" key="1">
    <source>
        <dbReference type="ARBA" id="ARBA00022450"/>
    </source>
</evidence>
<dbReference type="Gene3D" id="3.40.50.720">
    <property type="entry name" value="NAD(P)-binding Rossmann-like Domain"/>
    <property type="match status" value="2"/>
</dbReference>
<dbReference type="GO" id="GO:0004315">
    <property type="term" value="F:3-oxoacyl-[acyl-carrier-protein] synthase activity"/>
    <property type="evidence" value="ECO:0007669"/>
    <property type="project" value="InterPro"/>
</dbReference>
<dbReference type="CDD" id="cd05195">
    <property type="entry name" value="enoyl_red"/>
    <property type="match status" value="1"/>
</dbReference>
<keyword evidence="6" id="KW-0511">Multifunctional enzyme</keyword>
<dbReference type="InterPro" id="IPR020807">
    <property type="entry name" value="PKS_DH"/>
</dbReference>
<dbReference type="SUPFAM" id="SSF47336">
    <property type="entry name" value="ACP-like"/>
    <property type="match status" value="1"/>
</dbReference>
<dbReference type="Pfam" id="PF16197">
    <property type="entry name" value="KAsynt_C_assoc"/>
    <property type="match status" value="1"/>
</dbReference>
<dbReference type="SUPFAM" id="SSF52151">
    <property type="entry name" value="FabD/lysophospholipase-like"/>
    <property type="match status" value="1"/>
</dbReference>
<dbReference type="Gene3D" id="1.10.1200.10">
    <property type="entry name" value="ACP-like"/>
    <property type="match status" value="1"/>
</dbReference>
<evidence type="ECO:0000256" key="4">
    <source>
        <dbReference type="ARBA" id="ARBA00022857"/>
    </source>
</evidence>
<evidence type="ECO:0000256" key="2">
    <source>
        <dbReference type="ARBA" id="ARBA00022553"/>
    </source>
</evidence>
<feature type="region of interest" description="N-terminal hotdog fold" evidence="8">
    <location>
        <begin position="937"/>
        <end position="1070"/>
    </location>
</feature>
<dbReference type="InterPro" id="IPR014043">
    <property type="entry name" value="Acyl_transferase_dom"/>
</dbReference>
<dbReference type="PROSITE" id="PS01162">
    <property type="entry name" value="QOR_ZETA_CRYSTAL"/>
    <property type="match status" value="1"/>
</dbReference>
<keyword evidence="4" id="KW-0521">NADP</keyword>
<dbReference type="Gene3D" id="3.10.129.110">
    <property type="entry name" value="Polyketide synthase dehydratase"/>
    <property type="match status" value="1"/>
</dbReference>
<feature type="domain" description="Ketosynthase family 3 (KS3)" evidence="10">
    <location>
        <begin position="12"/>
        <end position="408"/>
    </location>
</feature>
<dbReference type="InterPro" id="IPR014030">
    <property type="entry name" value="Ketoacyl_synth_N"/>
</dbReference>
<dbReference type="InterPro" id="IPR020841">
    <property type="entry name" value="PKS_Beta-ketoAc_synthase_dom"/>
</dbReference>
<dbReference type="Pfam" id="PF21089">
    <property type="entry name" value="PKS_DH_N"/>
    <property type="match status" value="1"/>
</dbReference>
<dbReference type="InterPro" id="IPR036291">
    <property type="entry name" value="NAD(P)-bd_dom_sf"/>
</dbReference>
<dbReference type="CDD" id="cd05274">
    <property type="entry name" value="KR_FAS_SDR_x"/>
    <property type="match status" value="1"/>
</dbReference>
<dbReference type="InterPro" id="IPR014031">
    <property type="entry name" value="Ketoacyl_synth_C"/>
</dbReference>
<feature type="active site" description="Proton donor; for dehydratase activity" evidence="8">
    <location>
        <position position="1160"/>
    </location>
</feature>
<dbReference type="GO" id="GO:0008270">
    <property type="term" value="F:zinc ion binding"/>
    <property type="evidence" value="ECO:0007669"/>
    <property type="project" value="InterPro"/>
</dbReference>
<dbReference type="PROSITE" id="PS00606">
    <property type="entry name" value="KS3_1"/>
    <property type="match status" value="1"/>
</dbReference>
<organism evidence="12 13">
    <name type="scientific">Aspergillus tamarii</name>
    <dbReference type="NCBI Taxonomy" id="41984"/>
    <lineage>
        <taxon>Eukaryota</taxon>
        <taxon>Fungi</taxon>
        <taxon>Dikarya</taxon>
        <taxon>Ascomycota</taxon>
        <taxon>Pezizomycotina</taxon>
        <taxon>Eurotiomycetes</taxon>
        <taxon>Eurotiomycetidae</taxon>
        <taxon>Eurotiales</taxon>
        <taxon>Aspergillaceae</taxon>
        <taxon>Aspergillus</taxon>
        <taxon>Aspergillus subgen. Circumdati</taxon>
    </lineage>
</organism>
<dbReference type="InterPro" id="IPR016039">
    <property type="entry name" value="Thiolase-like"/>
</dbReference>
<dbReference type="EMBL" id="ML738708">
    <property type="protein sequence ID" value="KAE8157962.1"/>
    <property type="molecule type" value="Genomic_DNA"/>
</dbReference>
<dbReference type="PROSITE" id="PS52019">
    <property type="entry name" value="PKS_MFAS_DH"/>
    <property type="match status" value="1"/>
</dbReference>
<dbReference type="PROSITE" id="PS52004">
    <property type="entry name" value="KS3_2"/>
    <property type="match status" value="1"/>
</dbReference>
<evidence type="ECO:0008006" key="14">
    <source>
        <dbReference type="Google" id="ProtNLM"/>
    </source>
</evidence>
<dbReference type="InterPro" id="IPR042104">
    <property type="entry name" value="PKS_dehydratase_sf"/>
</dbReference>
<dbReference type="GO" id="GO:0006633">
    <property type="term" value="P:fatty acid biosynthetic process"/>
    <property type="evidence" value="ECO:0007669"/>
    <property type="project" value="InterPro"/>
</dbReference>
<feature type="domain" description="PKS/mFAS DH" evidence="11">
    <location>
        <begin position="937"/>
        <end position="1249"/>
    </location>
</feature>
<dbReference type="InterPro" id="IPR049900">
    <property type="entry name" value="PKS_mFAS_DH"/>
</dbReference>
<dbReference type="CDD" id="cd02440">
    <property type="entry name" value="AdoMet_MTases"/>
    <property type="match status" value="1"/>
</dbReference>
<dbReference type="InterPro" id="IPR020806">
    <property type="entry name" value="PKS_PP-bd"/>
</dbReference>
<dbReference type="Gene3D" id="3.90.180.10">
    <property type="entry name" value="Medium-chain alcohol dehydrogenases, catalytic domain"/>
    <property type="match status" value="1"/>
</dbReference>
<dbReference type="SMART" id="SM00822">
    <property type="entry name" value="PKS_KR"/>
    <property type="match status" value="1"/>
</dbReference>
<dbReference type="Gene3D" id="3.40.47.10">
    <property type="match status" value="1"/>
</dbReference>
<evidence type="ECO:0000256" key="7">
    <source>
        <dbReference type="ARBA" id="ARBA00023315"/>
    </source>
</evidence>
<gene>
    <name evidence="12" type="ORF">BDV40DRAFT_308264</name>
</gene>
<dbReference type="SUPFAM" id="SSF55048">
    <property type="entry name" value="Probable ACP-binding domain of malonyl-CoA ACP transacylase"/>
    <property type="match status" value="1"/>
</dbReference>
<dbReference type="InterPro" id="IPR049551">
    <property type="entry name" value="PKS_DH_C"/>
</dbReference>
<dbReference type="InterPro" id="IPR006162">
    <property type="entry name" value="Ppantetheine_attach_site"/>
</dbReference>
<dbReference type="InterPro" id="IPR036736">
    <property type="entry name" value="ACP-like_sf"/>
</dbReference>
<dbReference type="GO" id="GO:0016491">
    <property type="term" value="F:oxidoreductase activity"/>
    <property type="evidence" value="ECO:0007669"/>
    <property type="project" value="UniProtKB-KW"/>
</dbReference>
<accession>A0A5N6UH70</accession>
<proteinExistence type="predicted"/>
<evidence type="ECO:0000313" key="12">
    <source>
        <dbReference type="EMBL" id="KAE8157962.1"/>
    </source>
</evidence>
<dbReference type="PANTHER" id="PTHR43775:SF29">
    <property type="entry name" value="ASPERFURANONE POLYKETIDE SYNTHASE AFOG-RELATED"/>
    <property type="match status" value="1"/>
</dbReference>
<dbReference type="InterPro" id="IPR016036">
    <property type="entry name" value="Malonyl_transacylase_ACP-bd"/>
</dbReference>
<dbReference type="Gene3D" id="3.30.70.3290">
    <property type="match status" value="1"/>
</dbReference>
<dbReference type="SMART" id="SM00827">
    <property type="entry name" value="PKS_AT"/>
    <property type="match status" value="1"/>
</dbReference>
<feature type="region of interest" description="C-terminal hotdog fold" evidence="8">
    <location>
        <begin position="1100"/>
        <end position="1249"/>
    </location>
</feature>
<dbReference type="SMART" id="SM00826">
    <property type="entry name" value="PKS_DH"/>
    <property type="match status" value="1"/>
</dbReference>
<keyword evidence="7" id="KW-0012">Acyltransferase</keyword>
<dbReference type="Pfam" id="PF00109">
    <property type="entry name" value="ketoacyl-synt"/>
    <property type="match status" value="1"/>
</dbReference>
<dbReference type="InterPro" id="IPR057326">
    <property type="entry name" value="KR_dom"/>
</dbReference>
<dbReference type="OrthoDB" id="329835at2759"/>
<dbReference type="InterPro" id="IPR049552">
    <property type="entry name" value="PKS_DH_N"/>
</dbReference>
<dbReference type="InterPro" id="IPR002364">
    <property type="entry name" value="Quin_OxRdtase/zeta-crystal_CS"/>
</dbReference>
<feature type="domain" description="Carrier" evidence="9">
    <location>
        <begin position="2459"/>
        <end position="2536"/>
    </location>
</feature>
<protein>
    <recommendedName>
        <fullName evidence="14">Polyketide synthase</fullName>
    </recommendedName>
</protein>
<dbReference type="InterPro" id="IPR032821">
    <property type="entry name" value="PKS_assoc"/>
</dbReference>
<keyword evidence="5" id="KW-0560">Oxidoreductase</keyword>
<dbReference type="Gene3D" id="3.40.366.10">
    <property type="entry name" value="Malonyl-Coenzyme A Acyl Carrier Protein, domain 2"/>
    <property type="match status" value="1"/>
</dbReference>
<evidence type="ECO:0000259" key="10">
    <source>
        <dbReference type="PROSITE" id="PS52004"/>
    </source>
</evidence>
<dbReference type="Pfam" id="PF14765">
    <property type="entry name" value="PS-DH"/>
    <property type="match status" value="1"/>
</dbReference>
<dbReference type="SUPFAM" id="SSF50129">
    <property type="entry name" value="GroES-like"/>
    <property type="match status" value="1"/>
</dbReference>
<evidence type="ECO:0000256" key="5">
    <source>
        <dbReference type="ARBA" id="ARBA00023002"/>
    </source>
</evidence>
<dbReference type="SUPFAM" id="SSF53335">
    <property type="entry name" value="S-adenosyl-L-methionine-dependent methyltransferases"/>
    <property type="match status" value="1"/>
</dbReference>
<keyword evidence="13" id="KW-1185">Reference proteome</keyword>
<dbReference type="InterPro" id="IPR050091">
    <property type="entry name" value="PKS_NRPS_Biosynth_Enz"/>
</dbReference>